<reference evidence="4" key="1">
    <citation type="submission" date="2018-11" db="EMBL/GenBank/DDBJ databases">
        <authorList>
            <consortium name="Genoscope - CEA"/>
            <person name="William W."/>
        </authorList>
    </citation>
    <scope>NUCLEOTIDE SEQUENCE</scope>
</reference>
<evidence type="ECO:0000313" key="4">
    <source>
        <dbReference type="EMBL" id="VDD23375.1"/>
    </source>
</evidence>
<accession>A0A3P6DMC8</accession>
<comment type="cofactor">
    <cofactor evidence="1">
        <name>a divalent metal cation</name>
        <dbReference type="ChEBI" id="CHEBI:60240"/>
    </cofactor>
</comment>
<evidence type="ECO:0000256" key="1">
    <source>
        <dbReference type="ARBA" id="ARBA00001968"/>
    </source>
</evidence>
<organism evidence="4">
    <name type="scientific">Brassica campestris</name>
    <name type="common">Field mustard</name>
    <dbReference type="NCBI Taxonomy" id="3711"/>
    <lineage>
        <taxon>Eukaryota</taxon>
        <taxon>Viridiplantae</taxon>
        <taxon>Streptophyta</taxon>
        <taxon>Embryophyta</taxon>
        <taxon>Tracheophyta</taxon>
        <taxon>Spermatophyta</taxon>
        <taxon>Magnoliopsida</taxon>
        <taxon>eudicotyledons</taxon>
        <taxon>Gunneridae</taxon>
        <taxon>Pentapetalae</taxon>
        <taxon>rosids</taxon>
        <taxon>malvids</taxon>
        <taxon>Brassicales</taxon>
        <taxon>Brassicaceae</taxon>
        <taxon>Brassiceae</taxon>
        <taxon>Brassica</taxon>
    </lineage>
</organism>
<dbReference type="EMBL" id="LR031586">
    <property type="protein sequence ID" value="VDD23375.1"/>
    <property type="molecule type" value="Genomic_DNA"/>
</dbReference>
<gene>
    <name evidence="4" type="ORF">BRASC36T46074Z</name>
</gene>
<proteinExistence type="predicted"/>
<feature type="domain" description="DDE Tnp4" evidence="3">
    <location>
        <begin position="2"/>
        <end position="99"/>
    </location>
</feature>
<dbReference type="AlphaFoldDB" id="A0A3P6DMC8"/>
<keyword evidence="2" id="KW-0479">Metal-binding</keyword>
<evidence type="ECO:0000256" key="2">
    <source>
        <dbReference type="ARBA" id="ARBA00022723"/>
    </source>
</evidence>
<name>A0A3P6DMC8_BRACM</name>
<dbReference type="InterPro" id="IPR027806">
    <property type="entry name" value="HARBI1_dom"/>
</dbReference>
<dbReference type="GO" id="GO:0046872">
    <property type="term" value="F:metal ion binding"/>
    <property type="evidence" value="ECO:0007669"/>
    <property type="project" value="UniProtKB-KW"/>
</dbReference>
<evidence type="ECO:0000259" key="3">
    <source>
        <dbReference type="Pfam" id="PF13359"/>
    </source>
</evidence>
<sequence length="101" mass="11870">MAIYDLNMLFTYIWNGALGSCHDTVVLAMAQQNDSEFPFPPRDKYYLVDLGYPNKQGFLVPYRSSQNEVVRYYMSQFNFGPSPRNKQELFNRYHVSLRSVI</sequence>
<protein>
    <recommendedName>
        <fullName evidence="3">DDE Tnp4 domain-containing protein</fullName>
    </recommendedName>
</protein>
<dbReference type="Pfam" id="PF13359">
    <property type="entry name" value="DDE_Tnp_4"/>
    <property type="match status" value="1"/>
</dbReference>